<dbReference type="Gene3D" id="3.30.160.60">
    <property type="entry name" value="Classic Zinc Finger"/>
    <property type="match status" value="1"/>
</dbReference>
<proteinExistence type="predicted"/>
<evidence type="ECO:0000259" key="2">
    <source>
        <dbReference type="SMART" id="SM00731"/>
    </source>
</evidence>
<dbReference type="InterPro" id="IPR044245">
    <property type="entry name" value="Spartan"/>
</dbReference>
<protein>
    <recommendedName>
        <fullName evidence="2">SprT-like domain-containing protein</fullName>
    </recommendedName>
</protein>
<keyword evidence="4" id="KW-1185">Reference proteome</keyword>
<dbReference type="InterPro" id="IPR006640">
    <property type="entry name" value="SprT-like_domain"/>
</dbReference>
<reference evidence="3 4" key="1">
    <citation type="submission" date="2021-08" db="EMBL/GenBank/DDBJ databases">
        <title>WGS assembly of Ceratopteris richardii.</title>
        <authorList>
            <person name="Marchant D.B."/>
            <person name="Chen G."/>
            <person name="Jenkins J."/>
            <person name="Shu S."/>
            <person name="Leebens-Mack J."/>
            <person name="Grimwood J."/>
            <person name="Schmutz J."/>
            <person name="Soltis P."/>
            <person name="Soltis D."/>
            <person name="Chen Z.-H."/>
        </authorList>
    </citation>
    <scope>NUCLEOTIDE SEQUENCE [LARGE SCALE GENOMIC DNA]</scope>
    <source>
        <strain evidence="3">Whitten #5841</strain>
        <tissue evidence="3">Leaf</tissue>
    </source>
</reference>
<evidence type="ECO:0000313" key="3">
    <source>
        <dbReference type="EMBL" id="KAH7302712.1"/>
    </source>
</evidence>
<comment type="caution">
    <text evidence="3">The sequence shown here is derived from an EMBL/GenBank/DDBJ whole genome shotgun (WGS) entry which is preliminary data.</text>
</comment>
<gene>
    <name evidence="3" type="ORF">KP509_23G084000</name>
</gene>
<dbReference type="Proteomes" id="UP000825935">
    <property type="component" value="Chromosome 23"/>
</dbReference>
<feature type="compositionally biased region" description="Polar residues" evidence="1">
    <location>
        <begin position="240"/>
        <end position="251"/>
    </location>
</feature>
<dbReference type="GO" id="GO:0031593">
    <property type="term" value="F:polyubiquitin modification-dependent protein binding"/>
    <property type="evidence" value="ECO:0007669"/>
    <property type="project" value="TreeGrafter"/>
</dbReference>
<dbReference type="Pfam" id="PF10263">
    <property type="entry name" value="SprT-like"/>
    <property type="match status" value="1"/>
</dbReference>
<dbReference type="GO" id="GO:0006974">
    <property type="term" value="P:DNA damage response"/>
    <property type="evidence" value="ECO:0007669"/>
    <property type="project" value="InterPro"/>
</dbReference>
<feature type="region of interest" description="Disordered" evidence="1">
    <location>
        <begin position="220"/>
        <end position="252"/>
    </location>
</feature>
<evidence type="ECO:0000256" key="1">
    <source>
        <dbReference type="SAM" id="MobiDB-lite"/>
    </source>
</evidence>
<dbReference type="PANTHER" id="PTHR21220:SF0">
    <property type="entry name" value="DNA-DEPENDENT METALLOPROTEASE SPRTN"/>
    <property type="match status" value="1"/>
</dbReference>
<dbReference type="GO" id="GO:0005634">
    <property type="term" value="C:nucleus"/>
    <property type="evidence" value="ECO:0007669"/>
    <property type="project" value="TreeGrafter"/>
</dbReference>
<organism evidence="3 4">
    <name type="scientific">Ceratopteris richardii</name>
    <name type="common">Triangle waterfern</name>
    <dbReference type="NCBI Taxonomy" id="49495"/>
    <lineage>
        <taxon>Eukaryota</taxon>
        <taxon>Viridiplantae</taxon>
        <taxon>Streptophyta</taxon>
        <taxon>Embryophyta</taxon>
        <taxon>Tracheophyta</taxon>
        <taxon>Polypodiopsida</taxon>
        <taxon>Polypodiidae</taxon>
        <taxon>Polypodiales</taxon>
        <taxon>Pteridineae</taxon>
        <taxon>Pteridaceae</taxon>
        <taxon>Parkerioideae</taxon>
        <taxon>Ceratopteris</taxon>
    </lineage>
</organism>
<dbReference type="GO" id="GO:0004222">
    <property type="term" value="F:metalloendopeptidase activity"/>
    <property type="evidence" value="ECO:0007669"/>
    <property type="project" value="InterPro"/>
</dbReference>
<dbReference type="OrthoDB" id="5236983at2759"/>
<sequence>MGGEEGYIQAVFSGELDDADLLDPNPDIVGLFCYYNEIYFEGKLQACTVEWSTNRMTLCAGICKYSEGSCAIRLSQPLLKFRPSSDVKETLLHEMIHAYLWLTNSNNDHDDHGPCFQKMMEAINASQAEDAQRPLRGYHITIYHSFSDEVNSYRNHHWKCLSCGDMVKRATNRAPSQKDCWQRMAQGNACTNEHCRWHRHQQLCGGEYEKVAEPEGYRDRRLRSRKSAVQLKDTSESQLHKSTSMQQSISVGNIEHEKLSRVNKLPGGLGKNALIDQFFPSTNKCQSREVALTGTEDRGRHSPQGHISSEENSTQKQANKRARRNKSNSFDEDDTCVTIDGGPKITDNSVLLERECTVIIGWKGWHAFEGEEDNVEVTEALKNKRSQRRMFERTSYGVADDKKALISLDSLDVPDMALRTISQVVDVNDATICLDSPETSGANDPVFADETLDKEKCRTYSIPDSDSLHKDIVRANGSNLSAPVLPINGLSSPISIGICPTDQGGEKSLHFGASHQPILKIEDSLATENISRGEVLCATEPINPKAQESFSNQQGTVMGPSFPASMFFSNTSSDSLNRNEQKTLEIKADKQFKSEDVASTDSTAGSSKVNISCKGRLQRQREDKEIASIAFPKQEPSVVCPVCQTMLFGNIEDAGFNITFNQHIDSCMSKHG</sequence>
<dbReference type="AlphaFoldDB" id="A0A8T2S2J8"/>
<dbReference type="SMART" id="SM00731">
    <property type="entry name" value="SprT"/>
    <property type="match status" value="1"/>
</dbReference>
<accession>A0A8T2S2J8</accession>
<feature type="compositionally biased region" description="Polar residues" evidence="1">
    <location>
        <begin position="305"/>
        <end position="317"/>
    </location>
</feature>
<feature type="domain" description="SprT-like" evidence="2">
    <location>
        <begin position="26"/>
        <end position="187"/>
    </location>
</feature>
<dbReference type="PANTHER" id="PTHR21220">
    <property type="entry name" value="DNA-DEPENDENT METALLOPROTEASE SPRTN"/>
    <property type="match status" value="1"/>
</dbReference>
<evidence type="ECO:0000313" key="4">
    <source>
        <dbReference type="Proteomes" id="UP000825935"/>
    </source>
</evidence>
<dbReference type="GO" id="GO:0003697">
    <property type="term" value="F:single-stranded DNA binding"/>
    <property type="evidence" value="ECO:0007669"/>
    <property type="project" value="InterPro"/>
</dbReference>
<feature type="region of interest" description="Disordered" evidence="1">
    <location>
        <begin position="291"/>
        <end position="338"/>
    </location>
</feature>
<name>A0A8T2S2J8_CERRI</name>
<dbReference type="EMBL" id="CM035428">
    <property type="protein sequence ID" value="KAH7302712.1"/>
    <property type="molecule type" value="Genomic_DNA"/>
</dbReference>